<dbReference type="AlphaFoldDB" id="A0A836C052"/>
<name>A0A836C052_9CHLO</name>
<keyword evidence="5" id="KW-1185">Reference proteome</keyword>
<evidence type="ECO:0000256" key="2">
    <source>
        <dbReference type="SAM" id="MobiDB-lite"/>
    </source>
</evidence>
<proteinExistence type="predicted"/>
<protein>
    <recommendedName>
        <fullName evidence="3">SWIM-type domain-containing protein</fullName>
    </recommendedName>
</protein>
<organism evidence="4 5">
    <name type="scientific">Edaphochlamys debaryana</name>
    <dbReference type="NCBI Taxonomy" id="47281"/>
    <lineage>
        <taxon>Eukaryota</taxon>
        <taxon>Viridiplantae</taxon>
        <taxon>Chlorophyta</taxon>
        <taxon>core chlorophytes</taxon>
        <taxon>Chlorophyceae</taxon>
        <taxon>CS clade</taxon>
        <taxon>Chlamydomonadales</taxon>
        <taxon>Chlamydomonadales incertae sedis</taxon>
        <taxon>Edaphochlamys</taxon>
    </lineage>
</organism>
<keyword evidence="1" id="KW-0863">Zinc-finger</keyword>
<sequence>MKACALDQEEEEAGRQEPAAALKQRVEALEAELAREQAARAEEAEAAPFRTSSQFVLNELGYAVSRREKRHQQHERSVQKLLRAEGSMQPVDTESGCWLVPSAGAAVGGHLVCLADGTCTCTAARAGLVCAHLEAKGGGAAGCQARAERFGAAFARSGSPLMQETGSGEFTFSSTSYGVATMAAARDLLHLRGSSHQHLRASRQVAVASPAGLGFVCSCPLFACHGGCMHVEVAAAVRQRKGGPKPVAQLLRRAAALAGPGSDASTTCAAGWR</sequence>
<evidence type="ECO:0000313" key="5">
    <source>
        <dbReference type="Proteomes" id="UP000612055"/>
    </source>
</evidence>
<keyword evidence="1" id="KW-0862">Zinc</keyword>
<feature type="domain" description="SWIM-type" evidence="3">
    <location>
        <begin position="203"/>
        <end position="239"/>
    </location>
</feature>
<feature type="region of interest" description="Disordered" evidence="2">
    <location>
        <begin position="1"/>
        <end position="21"/>
    </location>
</feature>
<dbReference type="GO" id="GO:0008270">
    <property type="term" value="F:zinc ion binding"/>
    <property type="evidence" value="ECO:0007669"/>
    <property type="project" value="UniProtKB-KW"/>
</dbReference>
<evidence type="ECO:0000313" key="4">
    <source>
        <dbReference type="EMBL" id="KAG2494113.1"/>
    </source>
</evidence>
<comment type="caution">
    <text evidence="4">The sequence shown here is derived from an EMBL/GenBank/DDBJ whole genome shotgun (WGS) entry which is preliminary data.</text>
</comment>
<evidence type="ECO:0000259" key="3">
    <source>
        <dbReference type="PROSITE" id="PS50966"/>
    </source>
</evidence>
<dbReference type="Proteomes" id="UP000612055">
    <property type="component" value="Unassembled WGS sequence"/>
</dbReference>
<keyword evidence="1" id="KW-0479">Metal-binding</keyword>
<evidence type="ECO:0000256" key="1">
    <source>
        <dbReference type="PROSITE-ProRule" id="PRU00325"/>
    </source>
</evidence>
<dbReference type="PROSITE" id="PS50966">
    <property type="entry name" value="ZF_SWIM"/>
    <property type="match status" value="1"/>
</dbReference>
<dbReference type="EMBL" id="JAEHOE010000033">
    <property type="protein sequence ID" value="KAG2494113.1"/>
    <property type="molecule type" value="Genomic_DNA"/>
</dbReference>
<gene>
    <name evidence="4" type="ORF">HYH03_007752</name>
</gene>
<dbReference type="InterPro" id="IPR007527">
    <property type="entry name" value="Znf_SWIM"/>
</dbReference>
<reference evidence="4" key="1">
    <citation type="journal article" date="2020" name="bioRxiv">
        <title>Comparative genomics of Chlamydomonas.</title>
        <authorList>
            <person name="Craig R.J."/>
            <person name="Hasan A.R."/>
            <person name="Ness R.W."/>
            <person name="Keightley P.D."/>
        </authorList>
    </citation>
    <scope>NUCLEOTIDE SEQUENCE</scope>
    <source>
        <strain evidence="4">CCAP 11/70</strain>
    </source>
</reference>
<accession>A0A836C052</accession>